<evidence type="ECO:0000313" key="3">
    <source>
        <dbReference type="EMBL" id="MBB6032287.1"/>
    </source>
</evidence>
<name>A0A841FGR7_9ACTN</name>
<keyword evidence="2" id="KW-0812">Transmembrane</keyword>
<evidence type="ECO:0000313" key="4">
    <source>
        <dbReference type="Proteomes" id="UP000548476"/>
    </source>
</evidence>
<organism evidence="3 4">
    <name type="scientific">Phytomonospora endophytica</name>
    <dbReference type="NCBI Taxonomy" id="714109"/>
    <lineage>
        <taxon>Bacteria</taxon>
        <taxon>Bacillati</taxon>
        <taxon>Actinomycetota</taxon>
        <taxon>Actinomycetes</taxon>
        <taxon>Micromonosporales</taxon>
        <taxon>Micromonosporaceae</taxon>
        <taxon>Phytomonospora</taxon>
    </lineage>
</organism>
<feature type="transmembrane region" description="Helical" evidence="2">
    <location>
        <begin position="116"/>
        <end position="133"/>
    </location>
</feature>
<reference evidence="3 4" key="1">
    <citation type="submission" date="2020-08" db="EMBL/GenBank/DDBJ databases">
        <title>Genomic Encyclopedia of Type Strains, Phase IV (KMG-IV): sequencing the most valuable type-strain genomes for metagenomic binning, comparative biology and taxonomic classification.</title>
        <authorList>
            <person name="Goeker M."/>
        </authorList>
    </citation>
    <scope>NUCLEOTIDE SEQUENCE [LARGE SCALE GENOMIC DNA]</scope>
    <source>
        <strain evidence="3 4">YIM 65646</strain>
    </source>
</reference>
<dbReference type="RefSeq" id="WP_184785206.1">
    <property type="nucleotide sequence ID" value="NZ_BONT01000063.1"/>
</dbReference>
<evidence type="ECO:0000256" key="1">
    <source>
        <dbReference type="SAM" id="MobiDB-lite"/>
    </source>
</evidence>
<protein>
    <submittedName>
        <fullName evidence="3">Uncharacterized protein</fullName>
    </submittedName>
</protein>
<evidence type="ECO:0000256" key="2">
    <source>
        <dbReference type="SAM" id="Phobius"/>
    </source>
</evidence>
<feature type="transmembrane region" description="Helical" evidence="2">
    <location>
        <begin position="145"/>
        <end position="169"/>
    </location>
</feature>
<keyword evidence="2" id="KW-0472">Membrane</keyword>
<feature type="compositionally biased region" description="Basic and acidic residues" evidence="1">
    <location>
        <begin position="1"/>
        <end position="12"/>
    </location>
</feature>
<gene>
    <name evidence="3" type="ORF">HNR73_000129</name>
</gene>
<feature type="region of interest" description="Disordered" evidence="1">
    <location>
        <begin position="1"/>
        <end position="82"/>
    </location>
</feature>
<keyword evidence="2" id="KW-1133">Transmembrane helix</keyword>
<feature type="compositionally biased region" description="Basic and acidic residues" evidence="1">
    <location>
        <begin position="32"/>
        <end position="44"/>
    </location>
</feature>
<accession>A0A841FGR7</accession>
<dbReference type="EMBL" id="JACHGT010000001">
    <property type="protein sequence ID" value="MBB6032287.1"/>
    <property type="molecule type" value="Genomic_DNA"/>
</dbReference>
<proteinExistence type="predicted"/>
<keyword evidence="4" id="KW-1185">Reference proteome</keyword>
<dbReference type="Proteomes" id="UP000548476">
    <property type="component" value="Unassembled WGS sequence"/>
</dbReference>
<feature type="transmembrane region" description="Helical" evidence="2">
    <location>
        <begin position="181"/>
        <end position="199"/>
    </location>
</feature>
<sequence>MRQGSRDWETTRRTPHPPQETQDTSRTRRLHPSPEESTRTERIPRGPQRPYESPVSGPPVSPAGPTMRGRATVPSQRPQSAAHVEYDTLTDLPQRHKVPWFGPDGRLGGSRRGLELSIAAGLFAFVAWGVWAFDNNVGSFVTHVVFFLFVVLVAVGVFCAARLAGYYLYSRVLRRRRGSARLSHLLTAVFLVMAGIGWLKDVRVIAEGLDWIKGLM</sequence>
<dbReference type="AlphaFoldDB" id="A0A841FGR7"/>
<comment type="caution">
    <text evidence="3">The sequence shown here is derived from an EMBL/GenBank/DDBJ whole genome shotgun (WGS) entry which is preliminary data.</text>
</comment>